<feature type="compositionally biased region" description="Polar residues" evidence="2">
    <location>
        <begin position="1040"/>
        <end position="1055"/>
    </location>
</feature>
<feature type="compositionally biased region" description="Polar residues" evidence="2">
    <location>
        <begin position="1132"/>
        <end position="1141"/>
    </location>
</feature>
<evidence type="ECO:0000313" key="4">
    <source>
        <dbReference type="RefSeq" id="XP_034256061.1"/>
    </source>
</evidence>
<evidence type="ECO:0000256" key="2">
    <source>
        <dbReference type="SAM" id="MobiDB-lite"/>
    </source>
</evidence>
<evidence type="ECO:0000313" key="3">
    <source>
        <dbReference type="Proteomes" id="UP000515158"/>
    </source>
</evidence>
<dbReference type="KEGG" id="tpal:117654038"/>
<proteinExistence type="predicted"/>
<protein>
    <submittedName>
        <fullName evidence="4">Synaptonemal complex protein ZIP1-like</fullName>
    </submittedName>
</protein>
<dbReference type="AlphaFoldDB" id="A0A6P9AKP6"/>
<dbReference type="RefSeq" id="XP_034256061.1">
    <property type="nucleotide sequence ID" value="XM_034400170.1"/>
</dbReference>
<feature type="coiled-coil region" evidence="1">
    <location>
        <begin position="232"/>
        <end position="263"/>
    </location>
</feature>
<feature type="coiled-coil region" evidence="1">
    <location>
        <begin position="507"/>
        <end position="672"/>
    </location>
</feature>
<keyword evidence="3" id="KW-1185">Reference proteome</keyword>
<feature type="region of interest" description="Disordered" evidence="2">
    <location>
        <begin position="763"/>
        <end position="787"/>
    </location>
</feature>
<feature type="region of interest" description="Disordered" evidence="2">
    <location>
        <begin position="1024"/>
        <end position="1141"/>
    </location>
</feature>
<feature type="compositionally biased region" description="Polar residues" evidence="2">
    <location>
        <begin position="1071"/>
        <end position="1083"/>
    </location>
</feature>
<evidence type="ECO:0000256" key="1">
    <source>
        <dbReference type="SAM" id="Coils"/>
    </source>
</evidence>
<dbReference type="OrthoDB" id="10686880at2759"/>
<feature type="compositionally biased region" description="Polar residues" evidence="2">
    <location>
        <begin position="941"/>
        <end position="971"/>
    </location>
</feature>
<reference evidence="4" key="1">
    <citation type="submission" date="2025-08" db="UniProtKB">
        <authorList>
            <consortium name="RefSeq"/>
        </authorList>
    </citation>
    <scope>IDENTIFICATION</scope>
    <source>
        <tissue evidence="4">Total insect</tissue>
    </source>
</reference>
<name>A0A6P9AKP6_THRPL</name>
<dbReference type="GeneID" id="117654038"/>
<dbReference type="Proteomes" id="UP000515158">
    <property type="component" value="Unplaced"/>
</dbReference>
<gene>
    <name evidence="4" type="primary">LOC117654038</name>
</gene>
<sequence>MPNQSQSSSQRKEITGQMKTAHKSSRLKQQMESLSQMESSQFSQSWQTMVTRMQASEAAREMEESQVMEFSEICERQQQNQSELLCQNDRLELRYDTEMKHQDAILTKYNKVIQMFNILGARVNTVTDCLQKTADIQTAYGKTLASHKAVLHHLHRSYETMCNVSIPRISELYREHLNQRMKSDCSVEKEKELNDNCKQNEFEETLKEENLSQLKARPCDINNQVSAENTEIDKMTNNEVALLKEKRELKQSLKSQVESLSAKDNRTEHDIQVASTEKGTSTLKTKNLQIELLQRKEREGSLCVALQPIKTSVENLSGSLSKKQASVTELSKLLDVETKNSLSLKKELDGISLQLQDIERNFTSLIDDLSKEVLKISADAAETELYLEKELNNAKQEEADILKEDENVLQSLVHMKTQLKDIQDAYSQACQSIAAWESDSVNVARELTKLKDEERTLNEHLAAVRYATQITEQSLIQIEAVHDKTVCEFENQLVCSEQENSHASAELESLTSMEEKLNTQIVEAKRVSAYSDTEMKEHNENIVKEMQVQIAASEKEIDSINADWLKKIDELQQNLKHLIEAVEKRNTELNNYKDSLQKCRKQSEDLKSFIKTKMEQKEKQEKIINDLTSEISQYSEREEHQIIEGQTVALKLQQVSREINQTDSLISSLEIKLQQVLSETEKAATDHKVEKQIFMRDLVNFQQTAECRRDEERSLLKQRTVWKAKYEESEQQVPEMCSALVLKKQEASQAHETLTKLKSEMKNAKERQVKTEKTLKNSEKEAHQAKKRMDHLKNKILAHKAARKKEQERAADAFNLLSQEVRPTKPTTPQQLATLKPAEKEITPLSILKPNEKEITPRSILKSSSKPPTPLKTVKFVDDLDECASSSSSIVMVPEVTDRIASNPGALREILAEHRERKHSKWMLKQQDSNCKVFKAPSQELAPSNNTTPKSTSLQNKENVFDPQTQLSKKSPTAGYESDFDDGASSSSSIVMVPELTDRIASNPGAFRQIMAEHQERQRLAKAEKRKLKQQEIDNELYQFPSNDTVPSRNTTPQFVSGPDGKEITPRSILKSASNPPTPQKKSVQFVDDLENASSTSSSMVDPEHANRREFTPTHMAKRMKLSHWADDTTHNEISSSTPEK</sequence>
<feature type="compositionally biased region" description="Basic and acidic residues" evidence="2">
    <location>
        <begin position="1102"/>
        <end position="1112"/>
    </location>
</feature>
<keyword evidence="1" id="KW-0175">Coiled coil</keyword>
<dbReference type="InParanoid" id="A0A6P9AKP6"/>
<accession>A0A6P9AKP6</accession>
<organism evidence="4">
    <name type="scientific">Thrips palmi</name>
    <name type="common">Melon thrips</name>
    <dbReference type="NCBI Taxonomy" id="161013"/>
    <lineage>
        <taxon>Eukaryota</taxon>
        <taxon>Metazoa</taxon>
        <taxon>Ecdysozoa</taxon>
        <taxon>Arthropoda</taxon>
        <taxon>Hexapoda</taxon>
        <taxon>Insecta</taxon>
        <taxon>Pterygota</taxon>
        <taxon>Neoptera</taxon>
        <taxon>Paraneoptera</taxon>
        <taxon>Thysanoptera</taxon>
        <taxon>Terebrantia</taxon>
        <taxon>Thripoidea</taxon>
        <taxon>Thripidae</taxon>
        <taxon>Thrips</taxon>
    </lineage>
</organism>
<feature type="compositionally biased region" description="Basic and acidic residues" evidence="2">
    <location>
        <begin position="763"/>
        <end position="784"/>
    </location>
</feature>
<feature type="region of interest" description="Disordered" evidence="2">
    <location>
        <begin position="1"/>
        <end position="34"/>
    </location>
</feature>
<feature type="region of interest" description="Disordered" evidence="2">
    <location>
        <begin position="936"/>
        <end position="987"/>
    </location>
</feature>